<dbReference type="PANTHER" id="PTHR30576:SF0">
    <property type="entry name" value="UNDECAPRENYL-PHOSPHATE N-ACETYLGALACTOSAMINYL 1-PHOSPHATE TRANSFERASE-RELATED"/>
    <property type="match status" value="1"/>
</dbReference>
<dbReference type="Pfam" id="PF02397">
    <property type="entry name" value="Bac_transf"/>
    <property type="match status" value="1"/>
</dbReference>
<evidence type="ECO:0000313" key="9">
    <source>
        <dbReference type="EMBL" id="KHD97598.1"/>
    </source>
</evidence>
<dbReference type="Proteomes" id="UP000030466">
    <property type="component" value="Unassembled WGS sequence"/>
</dbReference>
<evidence type="ECO:0000313" key="10">
    <source>
        <dbReference type="Proteomes" id="UP000030466"/>
    </source>
</evidence>
<evidence type="ECO:0000256" key="4">
    <source>
        <dbReference type="ARBA" id="ARBA00022692"/>
    </source>
</evidence>
<dbReference type="PANTHER" id="PTHR30576">
    <property type="entry name" value="COLANIC BIOSYNTHESIS UDP-GLUCOSE LIPID CARRIER TRANSFERASE"/>
    <property type="match status" value="1"/>
</dbReference>
<dbReference type="GO" id="GO:0016780">
    <property type="term" value="F:phosphotransferase activity, for other substituted phosphate groups"/>
    <property type="evidence" value="ECO:0007669"/>
    <property type="project" value="TreeGrafter"/>
</dbReference>
<reference evidence="9 10" key="1">
    <citation type="journal article" date="2003" name="Int. J. Syst. Evol. Microbiol.">
        <title>Kocuria polaris sp. nov., an orange-pigmented psychrophilic bacterium isolated from an Antarctic cyanobacterial mat sample.</title>
        <authorList>
            <person name="Reddy G.S."/>
            <person name="Prakash J.S."/>
            <person name="Prabahar V."/>
            <person name="Matsumoto G.I."/>
            <person name="Stackebrandt E."/>
            <person name="Shivaji S."/>
        </authorList>
    </citation>
    <scope>NUCLEOTIDE SEQUENCE [LARGE SCALE GENOMIC DNA]</scope>
    <source>
        <strain evidence="9 10">CMS 76or</strain>
    </source>
</reference>
<feature type="domain" description="Bacterial sugar transferase" evidence="8">
    <location>
        <begin position="239"/>
        <end position="426"/>
    </location>
</feature>
<evidence type="ECO:0000256" key="6">
    <source>
        <dbReference type="ARBA" id="ARBA00023136"/>
    </source>
</evidence>
<feature type="transmembrane region" description="Helical" evidence="7">
    <location>
        <begin position="61"/>
        <end position="80"/>
    </location>
</feature>
<dbReference type="GO" id="GO:0016020">
    <property type="term" value="C:membrane"/>
    <property type="evidence" value="ECO:0007669"/>
    <property type="project" value="UniProtKB-SubCell"/>
</dbReference>
<evidence type="ECO:0000259" key="8">
    <source>
        <dbReference type="Pfam" id="PF02397"/>
    </source>
</evidence>
<keyword evidence="6 7" id="KW-0472">Membrane</keyword>
<dbReference type="AlphaFoldDB" id="A0A0A6VTJ5"/>
<comment type="caution">
    <text evidence="9">The sequence shown here is derived from an EMBL/GenBank/DDBJ whole genome shotgun (WGS) entry which is preliminary data.</text>
</comment>
<evidence type="ECO:0000256" key="3">
    <source>
        <dbReference type="ARBA" id="ARBA00022679"/>
    </source>
</evidence>
<feature type="transmembrane region" description="Helical" evidence="7">
    <location>
        <begin position="35"/>
        <end position="55"/>
    </location>
</feature>
<evidence type="ECO:0000256" key="1">
    <source>
        <dbReference type="ARBA" id="ARBA00004141"/>
    </source>
</evidence>
<comment type="subcellular location">
    <subcellularLocation>
        <location evidence="1">Membrane</location>
        <topology evidence="1">Multi-pass membrane protein</topology>
    </subcellularLocation>
</comment>
<evidence type="ECO:0000256" key="5">
    <source>
        <dbReference type="ARBA" id="ARBA00022989"/>
    </source>
</evidence>
<protein>
    <submittedName>
        <fullName evidence="9">Polyprenyl glycosylphosphotransferase</fullName>
    </submittedName>
</protein>
<evidence type="ECO:0000256" key="7">
    <source>
        <dbReference type="SAM" id="Phobius"/>
    </source>
</evidence>
<organism evidence="9 10">
    <name type="scientific">Kocuria rosea subsp. polaris</name>
    <dbReference type="NCBI Taxonomy" id="136273"/>
    <lineage>
        <taxon>Bacteria</taxon>
        <taxon>Bacillati</taxon>
        <taxon>Actinomycetota</taxon>
        <taxon>Actinomycetes</taxon>
        <taxon>Micrococcales</taxon>
        <taxon>Micrococcaceae</taxon>
        <taxon>Kocuria</taxon>
    </lineage>
</organism>
<evidence type="ECO:0000256" key="2">
    <source>
        <dbReference type="ARBA" id="ARBA00006464"/>
    </source>
</evidence>
<sequence>MVGGLLAVVWWIHLGLRGARDVRLIGYGLEETRQVVNTTLVLFSAVAIVSFAFNIPTARSYVLIALPLGIGLLILGRFIVRDRLIKDRVRGESVSRTMVVGRIISVSELVTSLRKNPASGFDTAVVYAPSTLKPLPAEVQRVQLPPNALPRGERPSVEGIIDACREHGVQTVVLSSNVPLSTREIRQLSWLLTDERIRLVMDTGLTDIAGPRIHMQQVAGLPLIHVATPRMSRGAALIKRSMDVLGSAAALAILSPVIAVLALIIKKHDGGPVLYSHERIGVDGKRFKVLKFRTMRTDAAQMLPQLLAESGGKALLFKVKNDPRITKPGHWLRRFSLDELPQFVNVLKGEMSLVGPRPQIQAEVDEYDKYMHRRLRVKPGITGLWQVSGRNDLDVEQSVRLDLYYVENWSPVLDILILGRTFKVVLAREGAY</sequence>
<proteinExistence type="inferred from homology"/>
<dbReference type="NCBIfam" id="TIGR03025">
    <property type="entry name" value="EPS_sugtrans"/>
    <property type="match status" value="1"/>
</dbReference>
<gene>
    <name evidence="9" type="ORF">GY22_09430</name>
</gene>
<feature type="transmembrane region" description="Helical" evidence="7">
    <location>
        <begin position="244"/>
        <end position="265"/>
    </location>
</feature>
<dbReference type="InterPro" id="IPR017475">
    <property type="entry name" value="EPS_sugar_tfrase"/>
</dbReference>
<keyword evidence="3 9" id="KW-0808">Transferase</keyword>
<dbReference type="EMBL" id="JSUH01000007">
    <property type="protein sequence ID" value="KHD97598.1"/>
    <property type="molecule type" value="Genomic_DNA"/>
</dbReference>
<keyword evidence="5 7" id="KW-1133">Transmembrane helix</keyword>
<name>A0A0A6VTJ5_KOCRO</name>
<dbReference type="InterPro" id="IPR003362">
    <property type="entry name" value="Bact_transf"/>
</dbReference>
<comment type="similarity">
    <text evidence="2">Belongs to the bacterial sugar transferase family.</text>
</comment>
<accession>A0A0A6VTJ5</accession>
<keyword evidence="10" id="KW-1185">Reference proteome</keyword>
<keyword evidence="4 7" id="KW-0812">Transmembrane</keyword>